<keyword evidence="4" id="KW-0804">Transcription</keyword>
<dbReference type="STRING" id="1462526.BN990_03327"/>
<protein>
    <submittedName>
        <fullName evidence="6">Transcriptional regulatory protein ZraR</fullName>
    </submittedName>
</protein>
<dbReference type="InterPro" id="IPR010524">
    <property type="entry name" value="Sig_transdc_resp-reg_PrpR_N"/>
</dbReference>
<dbReference type="GO" id="GO:0005524">
    <property type="term" value="F:ATP binding"/>
    <property type="evidence" value="ECO:0007669"/>
    <property type="project" value="UniProtKB-KW"/>
</dbReference>
<reference evidence="6 7" key="1">
    <citation type="submission" date="2014-03" db="EMBL/GenBank/DDBJ databases">
        <authorList>
            <person name="Urmite Genomes U."/>
        </authorList>
    </citation>
    <scope>NUCLEOTIDE SEQUENCE [LARGE SCALE GENOMIC DNA]</scope>
    <source>
        <strain evidence="6 7">Vm-5</strain>
    </source>
</reference>
<dbReference type="CDD" id="cd00009">
    <property type="entry name" value="AAA"/>
    <property type="match status" value="1"/>
</dbReference>
<dbReference type="eggNOG" id="COG3829">
    <property type="taxonomic scope" value="Bacteria"/>
</dbReference>
<evidence type="ECO:0000313" key="7">
    <source>
        <dbReference type="Proteomes" id="UP000028875"/>
    </source>
</evidence>
<dbReference type="Pfam" id="PF02954">
    <property type="entry name" value="HTH_8"/>
    <property type="match status" value="1"/>
</dbReference>
<dbReference type="GO" id="GO:0043565">
    <property type="term" value="F:sequence-specific DNA binding"/>
    <property type="evidence" value="ECO:0007669"/>
    <property type="project" value="InterPro"/>
</dbReference>
<dbReference type="Pfam" id="PF25601">
    <property type="entry name" value="AAA_lid_14"/>
    <property type="match status" value="1"/>
</dbReference>
<sequence length="577" mass="65035">MIKALLIAPYPGLVEIAKNLQIPNYMQLDIQTANLEQGVEIARNAERQGYEIIISRGGTATMIQDEVSLPVVHIDITGYDMLRVFTLISGLQKKVALVGFANISRGAATLCNILELNVKMITIQSRSEVKHHLQELKQEGYSVIIGDVVTVQEAKQLGLRGVLITSGKEALMDAFEETKRLHHLANKIRYQTKYLSDMFAALPIPAVIIDESKQIVDYNNVFQVHPRYKEILHTKQLNNIIRKVLSSGADCWSEIKGENQVFMTQAYKVNEEDSLVGILVHAEVEKPEYVHLKVTSHPSPLPIIGDSEQSKSLTNNMPTYASTNHSIYIYGEIGTGKKTLAKIIHFERFGSHVPIIEVAGSLNHAELNSLKKLVRTIKQATLLLRDADKMSKSEQSSLLKIVSNKSIDVQVISVSNASIEKLVKKGAFSQKLYDQLTDHTIHMIPLRERKRDIPAFINYFLAEFHTDSGYEAIGMKEDAMELLMQLEWELNVAQLKKVCRELSLMTTGYYIEAKHVEKLIQNKGIGDFSIPIEGTLMEMEQRVIKRVLEEENNNQSNAAKRLGISRTTLWRKLHNEG</sequence>
<dbReference type="Gene3D" id="3.40.50.300">
    <property type="entry name" value="P-loop containing nucleotide triphosphate hydrolases"/>
    <property type="match status" value="1"/>
</dbReference>
<dbReference type="Gene3D" id="1.10.10.60">
    <property type="entry name" value="Homeodomain-like"/>
    <property type="match status" value="1"/>
</dbReference>
<dbReference type="SMART" id="SM00382">
    <property type="entry name" value="AAA"/>
    <property type="match status" value="1"/>
</dbReference>
<organism evidence="6 7">
    <name type="scientific">Virgibacillus massiliensis</name>
    <dbReference type="NCBI Taxonomy" id="1462526"/>
    <lineage>
        <taxon>Bacteria</taxon>
        <taxon>Bacillati</taxon>
        <taxon>Bacillota</taxon>
        <taxon>Bacilli</taxon>
        <taxon>Bacillales</taxon>
        <taxon>Bacillaceae</taxon>
        <taxon>Virgibacillus</taxon>
    </lineage>
</organism>
<dbReference type="OrthoDB" id="9771372at2"/>
<dbReference type="SUPFAM" id="SSF46689">
    <property type="entry name" value="Homeodomain-like"/>
    <property type="match status" value="1"/>
</dbReference>
<name>A0A024QEN8_9BACI</name>
<keyword evidence="7" id="KW-1185">Reference proteome</keyword>
<evidence type="ECO:0000259" key="5">
    <source>
        <dbReference type="PROSITE" id="PS50045"/>
    </source>
</evidence>
<dbReference type="InterPro" id="IPR002078">
    <property type="entry name" value="Sigma_54_int"/>
</dbReference>
<dbReference type="Pfam" id="PF14532">
    <property type="entry name" value="Sigma54_activ_2"/>
    <property type="match status" value="1"/>
</dbReference>
<keyword evidence="2" id="KW-0067">ATP-binding</keyword>
<reference evidence="7" key="2">
    <citation type="submission" date="2014-05" db="EMBL/GenBank/DDBJ databases">
        <title>Draft genome sequence of Virgibacillus massiliensis Vm-5.</title>
        <authorList>
            <person name="Khelaifia S."/>
            <person name="Croce O."/>
            <person name="Lagier J.C."/>
            <person name="Raoult D."/>
        </authorList>
    </citation>
    <scope>NUCLEOTIDE SEQUENCE [LARGE SCALE GENOMIC DNA]</scope>
    <source>
        <strain evidence="7">Vm-5</strain>
    </source>
</reference>
<dbReference type="GO" id="GO:0006355">
    <property type="term" value="P:regulation of DNA-templated transcription"/>
    <property type="evidence" value="ECO:0007669"/>
    <property type="project" value="InterPro"/>
</dbReference>
<dbReference type="InterPro" id="IPR003593">
    <property type="entry name" value="AAA+_ATPase"/>
</dbReference>
<dbReference type="Proteomes" id="UP000028875">
    <property type="component" value="Unassembled WGS sequence"/>
</dbReference>
<dbReference type="SUPFAM" id="SSF52540">
    <property type="entry name" value="P-loop containing nucleoside triphosphate hydrolases"/>
    <property type="match status" value="1"/>
</dbReference>
<dbReference type="PANTHER" id="PTHR32071">
    <property type="entry name" value="TRANSCRIPTIONAL REGULATORY PROTEIN"/>
    <property type="match status" value="1"/>
</dbReference>
<dbReference type="PROSITE" id="PS50045">
    <property type="entry name" value="SIGMA54_INTERACT_4"/>
    <property type="match status" value="1"/>
</dbReference>
<feature type="domain" description="Sigma-54 factor interaction" evidence="5">
    <location>
        <begin position="303"/>
        <end position="504"/>
    </location>
</feature>
<keyword evidence="3" id="KW-0805">Transcription regulation</keyword>
<dbReference type="RefSeq" id="WP_038245770.1">
    <property type="nucleotide sequence ID" value="NZ_BNER01000007.1"/>
</dbReference>
<comment type="caution">
    <text evidence="6">The sequence shown here is derived from an EMBL/GenBank/DDBJ whole genome shotgun (WGS) entry which is preliminary data.</text>
</comment>
<dbReference type="InterPro" id="IPR009057">
    <property type="entry name" value="Homeodomain-like_sf"/>
</dbReference>
<evidence type="ECO:0000256" key="2">
    <source>
        <dbReference type="ARBA" id="ARBA00022840"/>
    </source>
</evidence>
<dbReference type="InterPro" id="IPR058031">
    <property type="entry name" value="AAA_lid_NorR"/>
</dbReference>
<evidence type="ECO:0000256" key="4">
    <source>
        <dbReference type="ARBA" id="ARBA00023163"/>
    </source>
</evidence>
<accession>A0A024QEN8</accession>
<dbReference type="Pfam" id="PF06506">
    <property type="entry name" value="PrpR_N"/>
    <property type="match status" value="1"/>
</dbReference>
<keyword evidence="1" id="KW-0547">Nucleotide-binding</keyword>
<dbReference type="Gene3D" id="3.40.50.10660">
    <property type="entry name" value="PrpR receptor domain-like"/>
    <property type="match status" value="1"/>
</dbReference>
<dbReference type="Gene3D" id="1.10.8.60">
    <property type="match status" value="1"/>
</dbReference>
<dbReference type="InterPro" id="IPR027417">
    <property type="entry name" value="P-loop_NTPase"/>
</dbReference>
<dbReference type="InterPro" id="IPR002197">
    <property type="entry name" value="HTH_Fis"/>
</dbReference>
<proteinExistence type="predicted"/>
<dbReference type="PRINTS" id="PR01590">
    <property type="entry name" value="HTHFIS"/>
</dbReference>
<dbReference type="SUPFAM" id="SSF159800">
    <property type="entry name" value="PrpR receptor domain-like"/>
    <property type="match status" value="1"/>
</dbReference>
<evidence type="ECO:0000256" key="1">
    <source>
        <dbReference type="ARBA" id="ARBA00022741"/>
    </source>
</evidence>
<dbReference type="EMBL" id="CCDP010000002">
    <property type="protein sequence ID" value="CDQ40978.1"/>
    <property type="molecule type" value="Genomic_DNA"/>
</dbReference>
<evidence type="ECO:0000256" key="3">
    <source>
        <dbReference type="ARBA" id="ARBA00023015"/>
    </source>
</evidence>
<evidence type="ECO:0000313" key="6">
    <source>
        <dbReference type="EMBL" id="CDQ40978.1"/>
    </source>
</evidence>
<dbReference type="AlphaFoldDB" id="A0A024QEN8"/>
<dbReference type="GO" id="GO:0000156">
    <property type="term" value="F:phosphorelay response regulator activity"/>
    <property type="evidence" value="ECO:0007669"/>
    <property type="project" value="InterPro"/>
</dbReference>
<gene>
    <name evidence="6" type="primary">zraR_2</name>
    <name evidence="6" type="ORF">BN990_03327</name>
</gene>
<dbReference type="Gene3D" id="3.40.50.2300">
    <property type="match status" value="1"/>
</dbReference>